<evidence type="ECO:0000256" key="1">
    <source>
        <dbReference type="ARBA" id="ARBA00023125"/>
    </source>
</evidence>
<gene>
    <name evidence="3" type="ORF">HC031_30755</name>
</gene>
<organism evidence="3 4">
    <name type="scientific">Planosporangium thailandense</name>
    <dbReference type="NCBI Taxonomy" id="765197"/>
    <lineage>
        <taxon>Bacteria</taxon>
        <taxon>Bacillati</taxon>
        <taxon>Actinomycetota</taxon>
        <taxon>Actinomycetes</taxon>
        <taxon>Micromonosporales</taxon>
        <taxon>Micromonosporaceae</taxon>
        <taxon>Planosporangium</taxon>
    </lineage>
</organism>
<proteinExistence type="predicted"/>
<dbReference type="PANTHER" id="PTHR46797">
    <property type="entry name" value="HTH-TYPE TRANSCRIPTIONAL REGULATOR"/>
    <property type="match status" value="1"/>
</dbReference>
<dbReference type="InterPro" id="IPR001387">
    <property type="entry name" value="Cro/C1-type_HTH"/>
</dbReference>
<reference evidence="3 4" key="1">
    <citation type="submission" date="2020-03" db="EMBL/GenBank/DDBJ databases">
        <title>WGS of the type strain of Planosporangium spp.</title>
        <authorList>
            <person name="Thawai C."/>
        </authorList>
    </citation>
    <scope>NUCLEOTIDE SEQUENCE [LARGE SCALE GENOMIC DNA]</scope>
    <source>
        <strain evidence="3 4">TBRC 5610</strain>
    </source>
</reference>
<dbReference type="SMART" id="SM00530">
    <property type="entry name" value="HTH_XRE"/>
    <property type="match status" value="1"/>
</dbReference>
<feature type="domain" description="HTH cro/C1-type" evidence="2">
    <location>
        <begin position="24"/>
        <end position="78"/>
    </location>
</feature>
<dbReference type="PANTHER" id="PTHR46797:SF1">
    <property type="entry name" value="METHYLPHOSPHONATE SYNTHASE"/>
    <property type="match status" value="1"/>
</dbReference>
<dbReference type="InterPro" id="IPR050807">
    <property type="entry name" value="TransReg_Diox_bact_type"/>
</dbReference>
<comment type="caution">
    <text evidence="3">The sequence shown here is derived from an EMBL/GenBank/DDBJ whole genome shotgun (WGS) entry which is preliminary data.</text>
</comment>
<dbReference type="InterPro" id="IPR011051">
    <property type="entry name" value="RmlC_Cupin_sf"/>
</dbReference>
<dbReference type="SUPFAM" id="SSF51182">
    <property type="entry name" value="RmlC-like cupins"/>
    <property type="match status" value="1"/>
</dbReference>
<sequence length="196" mass="20693">MIVARTGDSAVVDDQVVESLGRRVARTRHAAELTLAAVAQRADVSAAYISQIESATANPTVRSLARIAAAMGVSVGELFGSTGDDQLPTPRFEPRFATAPRAALTPGASGIWDLTAAGSARIFARLVHGEPGDHADPVSHPGEEFVAVLAGRCHLRVGDRVRELKAFDACHFAASDPHHITDVSDDLLLLVILTEE</sequence>
<dbReference type="CDD" id="cd02209">
    <property type="entry name" value="cupin_XRE_C"/>
    <property type="match status" value="1"/>
</dbReference>
<evidence type="ECO:0000313" key="3">
    <source>
        <dbReference type="EMBL" id="NJC74062.1"/>
    </source>
</evidence>
<name>A0ABX0Y7G7_9ACTN</name>
<evidence type="ECO:0000259" key="2">
    <source>
        <dbReference type="PROSITE" id="PS50943"/>
    </source>
</evidence>
<keyword evidence="1" id="KW-0238">DNA-binding</keyword>
<evidence type="ECO:0000313" key="4">
    <source>
        <dbReference type="Proteomes" id="UP000722989"/>
    </source>
</evidence>
<dbReference type="InterPro" id="IPR013096">
    <property type="entry name" value="Cupin_2"/>
</dbReference>
<protein>
    <submittedName>
        <fullName evidence="3">Helix-turn-helix domain-containing protein</fullName>
    </submittedName>
</protein>
<dbReference type="CDD" id="cd00093">
    <property type="entry name" value="HTH_XRE"/>
    <property type="match status" value="1"/>
</dbReference>
<accession>A0ABX0Y7G7</accession>
<dbReference type="Pfam" id="PF07883">
    <property type="entry name" value="Cupin_2"/>
    <property type="match status" value="1"/>
</dbReference>
<dbReference type="Proteomes" id="UP000722989">
    <property type="component" value="Unassembled WGS sequence"/>
</dbReference>
<dbReference type="PROSITE" id="PS50943">
    <property type="entry name" value="HTH_CROC1"/>
    <property type="match status" value="1"/>
</dbReference>
<dbReference type="InterPro" id="IPR010982">
    <property type="entry name" value="Lambda_DNA-bd_dom_sf"/>
</dbReference>
<dbReference type="Gene3D" id="1.10.260.40">
    <property type="entry name" value="lambda repressor-like DNA-binding domains"/>
    <property type="match status" value="1"/>
</dbReference>
<dbReference type="EMBL" id="JAATVY010000044">
    <property type="protein sequence ID" value="NJC74062.1"/>
    <property type="molecule type" value="Genomic_DNA"/>
</dbReference>
<keyword evidence="4" id="KW-1185">Reference proteome</keyword>
<dbReference type="RefSeq" id="WP_167928967.1">
    <property type="nucleotide sequence ID" value="NZ_JAATVY010000044.1"/>
</dbReference>
<dbReference type="InterPro" id="IPR014710">
    <property type="entry name" value="RmlC-like_jellyroll"/>
</dbReference>
<dbReference type="Gene3D" id="2.60.120.10">
    <property type="entry name" value="Jelly Rolls"/>
    <property type="match status" value="1"/>
</dbReference>
<dbReference type="Pfam" id="PF13560">
    <property type="entry name" value="HTH_31"/>
    <property type="match status" value="1"/>
</dbReference>